<evidence type="ECO:0000256" key="1">
    <source>
        <dbReference type="SAM" id="MobiDB-lite"/>
    </source>
</evidence>
<name>A0A7S1V1A9_9STRA</name>
<evidence type="ECO:0000313" key="2">
    <source>
        <dbReference type="EMBL" id="CAD9283194.1"/>
    </source>
</evidence>
<feature type="compositionally biased region" description="Acidic residues" evidence="1">
    <location>
        <begin position="310"/>
        <end position="352"/>
    </location>
</feature>
<gene>
    <name evidence="2" type="ORF">GOCE00092_LOCUS12106</name>
</gene>
<organism evidence="2">
    <name type="scientific">Grammatophora oceanica</name>
    <dbReference type="NCBI Taxonomy" id="210454"/>
    <lineage>
        <taxon>Eukaryota</taxon>
        <taxon>Sar</taxon>
        <taxon>Stramenopiles</taxon>
        <taxon>Ochrophyta</taxon>
        <taxon>Bacillariophyta</taxon>
        <taxon>Fragilariophyceae</taxon>
        <taxon>Fragilariophycidae</taxon>
        <taxon>Rhabdonematales</taxon>
        <taxon>Grammatophoraceae</taxon>
        <taxon>Grammatophora</taxon>
    </lineage>
</organism>
<feature type="region of interest" description="Disordered" evidence="1">
    <location>
        <begin position="306"/>
        <end position="352"/>
    </location>
</feature>
<dbReference type="AlphaFoldDB" id="A0A7S1V1A9"/>
<dbReference type="EMBL" id="HBGK01023378">
    <property type="protein sequence ID" value="CAD9283194.1"/>
    <property type="molecule type" value="Transcribed_RNA"/>
</dbReference>
<proteinExistence type="predicted"/>
<protein>
    <recommendedName>
        <fullName evidence="3">Ankyrin repeat protein</fullName>
    </recommendedName>
</protein>
<accession>A0A7S1V1A9</accession>
<reference evidence="2" key="1">
    <citation type="submission" date="2021-01" db="EMBL/GenBank/DDBJ databases">
        <authorList>
            <person name="Corre E."/>
            <person name="Pelletier E."/>
            <person name="Niang G."/>
            <person name="Scheremetjew M."/>
            <person name="Finn R."/>
            <person name="Kale V."/>
            <person name="Holt S."/>
            <person name="Cochrane G."/>
            <person name="Meng A."/>
            <person name="Brown T."/>
            <person name="Cohen L."/>
        </authorList>
    </citation>
    <scope>NUCLEOTIDE SEQUENCE</scope>
    <source>
        <strain evidence="2">CCMP 410</strain>
    </source>
</reference>
<evidence type="ECO:0008006" key="3">
    <source>
        <dbReference type="Google" id="ProtNLM"/>
    </source>
</evidence>
<sequence length="352" mass="39709">MTVDRLKDIMDMARALEFQLVRFCDCDIDILAEGMVRLNVLTNAFVSMKSTIKCLEEGSVNESSSQSDSLPTDLCTLRQRVLDAEDRTSVRDDMIRAIKRLETIDPSVAYENVAAALKRDNQEKAAAGLLEARTALEDFDVEVRKKVARIVEEAGSPDVIVKSHAIHACATKASPVYIDLLMSFLPEEGNARLRAANGLDFDMETPLMRAARNVDIENLSTSTRTYECCERLLELGADKSLVNSILGRTAFGAFYTKFRSVENYELTFDKHLPVEKLQSRNEARLRFHRLLMPRDGPTEADRALLNHDADENDDDNDDVDADDDDDDDANDDYGEYDDDDAYYYDDYDYGSD</sequence>